<comment type="caution">
    <text evidence="1">The sequence shown here is derived from an EMBL/GenBank/DDBJ whole genome shotgun (WGS) entry which is preliminary data.</text>
</comment>
<evidence type="ECO:0000313" key="2">
    <source>
        <dbReference type="Proteomes" id="UP000053237"/>
    </source>
</evidence>
<keyword evidence="2" id="KW-1185">Reference proteome</keyword>
<accession>A0A024GFW9</accession>
<dbReference type="InParanoid" id="A0A024GFW9"/>
<protein>
    <submittedName>
        <fullName evidence="1">Uncharacterized protein</fullName>
    </submittedName>
</protein>
<organism evidence="1 2">
    <name type="scientific">Albugo candida</name>
    <dbReference type="NCBI Taxonomy" id="65357"/>
    <lineage>
        <taxon>Eukaryota</taxon>
        <taxon>Sar</taxon>
        <taxon>Stramenopiles</taxon>
        <taxon>Oomycota</taxon>
        <taxon>Peronosporomycetes</taxon>
        <taxon>Albuginales</taxon>
        <taxon>Albuginaceae</taxon>
        <taxon>Albugo</taxon>
    </lineage>
</organism>
<dbReference type="Proteomes" id="UP000053237">
    <property type="component" value="Unassembled WGS sequence"/>
</dbReference>
<proteinExistence type="predicted"/>
<dbReference type="EMBL" id="CAIX01000093">
    <property type="protein sequence ID" value="CCI45245.1"/>
    <property type="molecule type" value="Genomic_DNA"/>
</dbReference>
<name>A0A024GFW9_9STRA</name>
<gene>
    <name evidence="1" type="ORF">BN9_061180</name>
</gene>
<reference evidence="1 2" key="1">
    <citation type="submission" date="2012-05" db="EMBL/GenBank/DDBJ databases">
        <title>Recombination and specialization in a pathogen metapopulation.</title>
        <authorList>
            <person name="Gardiner A."/>
            <person name="Kemen E."/>
            <person name="Schultz-Larsen T."/>
            <person name="MacLean D."/>
            <person name="Van Oosterhout C."/>
            <person name="Jones J.D.G."/>
        </authorList>
    </citation>
    <scope>NUCLEOTIDE SEQUENCE [LARGE SCALE GENOMIC DNA]</scope>
    <source>
        <strain evidence="1 2">Ac Nc2</strain>
    </source>
</reference>
<sequence>MERGYPSLTKCLDHIALCGNERALVSTHFAIVPHDVFSPSSEIQECLWRLLLSQAAITFHAHPPQLHQYSFSSATSGSDDEENNLTGLALRFAKESVLICTGECSQLKQNELHTAADSS</sequence>
<evidence type="ECO:0000313" key="1">
    <source>
        <dbReference type="EMBL" id="CCI45245.1"/>
    </source>
</evidence>
<dbReference type="AlphaFoldDB" id="A0A024GFW9"/>